<name>A0ACC1M4Q8_9FUNG</name>
<sequence>MSEEGEADFDAGQILEDSNDQFPTAASPRHEWRPTAVLETPATGETALDTVVPNVGPSSGSVATETSVEAAKYAHGGSGRRGDYDTRHSDALPPRSPEAGRRTGDEDYYSRRGSGRSRSRSRQRSQSRERARRTAQADYGGEYRGGSYRVNRYGERELARSGYYRRNDRESTGYRRRDTERQPYSRSGYGTRDQGEGDDASRRTVDKERAIEELRLRVRSASDRPEFIVPPATRERSPPNENLASHGQTAPAPEVLSARTIVDVPPAATTEPVVDMDDIEEGEHIEGEGEIEAVRPAKADYAREKSDVAVRNRSRSNSSYGRSRAVYSNHSPSRGHAGKERSRSRTRVYHESDDRRAIGSGGHEHIGDGAYRRKYDDQADRSEYRSREPYSSRSMAYSKYGDTGYPSSRYAAGARSPLDTREGGYRSERRYYSSRYDRYGTADPRTQTDSRHPPPTSAVSPSRQPSKSRSRSRSPATSRADRSAYGDRYHHVSRPMSRDARSYSRSPSRYARDTGGPDASYGGASNDRRKSHYGEPRRPSSEERPRSPPLQPVATEELLLDGGDLANPPPPPPPPPMQSSVSAHGSSSFRGYARTDSPSHNQHSQDPVYRSYSSRQYSSQSRSVKPGISSSRTPYTGRHEYEGHSRSPSNGGSYQPSRGQSPGAGPTANAPIAGVPVAAVAAEPPVQPEMMLPPFSLGTDLYISRFPESAEWMEIRAQVREQSKRILELSSVSRKTGFEMTYAGWGVHKAEGQAQLALWQIERAEQGLGSVSSHSHLVASTLNDL</sequence>
<accession>A0ACC1M4Q8</accession>
<dbReference type="EMBL" id="JANBVB010000429">
    <property type="protein sequence ID" value="KAJ2894298.1"/>
    <property type="molecule type" value="Genomic_DNA"/>
</dbReference>
<protein>
    <submittedName>
        <fullName evidence="1">Uncharacterized protein</fullName>
    </submittedName>
</protein>
<comment type="caution">
    <text evidence="1">The sequence shown here is derived from an EMBL/GenBank/DDBJ whole genome shotgun (WGS) entry which is preliminary data.</text>
</comment>
<proteinExistence type="predicted"/>
<organism evidence="1 2">
    <name type="scientific">Coemansia aciculifera</name>
    <dbReference type="NCBI Taxonomy" id="417176"/>
    <lineage>
        <taxon>Eukaryota</taxon>
        <taxon>Fungi</taxon>
        <taxon>Fungi incertae sedis</taxon>
        <taxon>Zoopagomycota</taxon>
        <taxon>Kickxellomycotina</taxon>
        <taxon>Kickxellomycetes</taxon>
        <taxon>Kickxellales</taxon>
        <taxon>Kickxellaceae</taxon>
        <taxon>Coemansia</taxon>
    </lineage>
</organism>
<reference evidence="1" key="1">
    <citation type="submission" date="2022-07" db="EMBL/GenBank/DDBJ databases">
        <title>Phylogenomic reconstructions and comparative analyses of Kickxellomycotina fungi.</title>
        <authorList>
            <person name="Reynolds N.K."/>
            <person name="Stajich J.E."/>
            <person name="Barry K."/>
            <person name="Grigoriev I.V."/>
            <person name="Crous P."/>
            <person name="Smith M.E."/>
        </authorList>
    </citation>
    <scope>NUCLEOTIDE SEQUENCE</scope>
    <source>
        <strain evidence="1">CBS 190363</strain>
    </source>
</reference>
<dbReference type="Proteomes" id="UP001139981">
    <property type="component" value="Unassembled WGS sequence"/>
</dbReference>
<gene>
    <name evidence="1" type="ORF">IWW38_002617</name>
</gene>
<evidence type="ECO:0000313" key="2">
    <source>
        <dbReference type="Proteomes" id="UP001139981"/>
    </source>
</evidence>
<keyword evidence="2" id="KW-1185">Reference proteome</keyword>
<evidence type="ECO:0000313" key="1">
    <source>
        <dbReference type="EMBL" id="KAJ2894298.1"/>
    </source>
</evidence>